<dbReference type="Proteomes" id="UP000079169">
    <property type="component" value="Unplaced"/>
</dbReference>
<organism evidence="2 3">
    <name type="scientific">Diaphorina citri</name>
    <name type="common">Asian citrus psyllid</name>
    <dbReference type="NCBI Taxonomy" id="121845"/>
    <lineage>
        <taxon>Eukaryota</taxon>
        <taxon>Metazoa</taxon>
        <taxon>Ecdysozoa</taxon>
        <taxon>Arthropoda</taxon>
        <taxon>Hexapoda</taxon>
        <taxon>Insecta</taxon>
        <taxon>Pterygota</taxon>
        <taxon>Neoptera</taxon>
        <taxon>Paraneoptera</taxon>
        <taxon>Hemiptera</taxon>
        <taxon>Sternorrhyncha</taxon>
        <taxon>Psylloidea</taxon>
        <taxon>Psyllidae</taxon>
        <taxon>Diaphorininae</taxon>
        <taxon>Diaphorina</taxon>
    </lineage>
</organism>
<evidence type="ECO:0000259" key="1">
    <source>
        <dbReference type="Pfam" id="PF12234"/>
    </source>
</evidence>
<dbReference type="GO" id="GO:0007035">
    <property type="term" value="P:vacuolar acidification"/>
    <property type="evidence" value="ECO:0007669"/>
    <property type="project" value="TreeGrafter"/>
</dbReference>
<dbReference type="Pfam" id="PF12234">
    <property type="entry name" value="Rav1p_C"/>
    <property type="match status" value="1"/>
</dbReference>
<reference evidence="3" key="1">
    <citation type="submission" date="2025-08" db="UniProtKB">
        <authorList>
            <consortium name="RefSeq"/>
        </authorList>
    </citation>
    <scope>IDENTIFICATION</scope>
</reference>
<dbReference type="InterPro" id="IPR052208">
    <property type="entry name" value="DmX-like/RAVE_component"/>
</dbReference>
<dbReference type="PANTHER" id="PTHR13950:SF9">
    <property type="entry name" value="RABCONNECTIN-3A"/>
    <property type="match status" value="1"/>
</dbReference>
<sequence length="257" mass="29069">MKLRKINLSTADGLPPLPMQISWVRDGILVVGMDSEMHVYSQWKPSASHYRDKSLACPSTGKLTHQESEEVQDTRNLRDEDLRNLAQETTQRRLANVSSMPHLSRVSSINLTMMAAESMKKQGISKRDERMTAFFANNFAEDRWRKAALKNAFALLGKQRFEHAAAFFLLAGALRDAIEVILNKLEDIQLAMVIARLYEGEAGLDQTPPNLKRLLYEEILGCDQNGDNQNLAAAHPDPFLRSMTSYREILAALLQKR</sequence>
<dbReference type="InterPro" id="IPR022033">
    <property type="entry name" value="Rav1p_C"/>
</dbReference>
<accession>A0A1S4EGL4</accession>
<dbReference type="AlphaFoldDB" id="A0A1S4EGL4"/>
<keyword evidence="2" id="KW-1185">Reference proteome</keyword>
<dbReference type="PANTHER" id="PTHR13950">
    <property type="entry name" value="RABCONNECTIN-RELATED"/>
    <property type="match status" value="1"/>
</dbReference>
<proteinExistence type="predicted"/>
<gene>
    <name evidence="3" type="primary">LOC103513557</name>
</gene>
<dbReference type="GO" id="GO:0043291">
    <property type="term" value="C:RAVE complex"/>
    <property type="evidence" value="ECO:0007669"/>
    <property type="project" value="TreeGrafter"/>
</dbReference>
<dbReference type="RefSeq" id="XP_017301346.1">
    <property type="nucleotide sequence ID" value="XM_017445857.1"/>
</dbReference>
<dbReference type="PaxDb" id="121845-A0A1S4EGL4"/>
<dbReference type="GeneID" id="103513557"/>
<evidence type="ECO:0000313" key="2">
    <source>
        <dbReference type="Proteomes" id="UP000079169"/>
    </source>
</evidence>
<dbReference type="STRING" id="121845.A0A1S4EGL4"/>
<name>A0A1S4EGL4_DIACI</name>
<feature type="domain" description="RAVE complex protein Rav1 C-terminal" evidence="1">
    <location>
        <begin position="126"/>
        <end position="223"/>
    </location>
</feature>
<dbReference type="KEGG" id="dci:103513557"/>
<protein>
    <submittedName>
        <fullName evidence="3">DmX-like protein 2</fullName>
    </submittedName>
</protein>
<evidence type="ECO:0000313" key="3">
    <source>
        <dbReference type="RefSeq" id="XP_017301346.1"/>
    </source>
</evidence>